<organism evidence="1 2">
    <name type="scientific">Natronorubrum texcoconense</name>
    <dbReference type="NCBI Taxonomy" id="1095776"/>
    <lineage>
        <taxon>Archaea</taxon>
        <taxon>Methanobacteriati</taxon>
        <taxon>Methanobacteriota</taxon>
        <taxon>Stenosarchaea group</taxon>
        <taxon>Halobacteria</taxon>
        <taxon>Halobacteriales</taxon>
        <taxon>Natrialbaceae</taxon>
        <taxon>Natronorubrum</taxon>
    </lineage>
</organism>
<gene>
    <name evidence="1" type="ORF">SAMN04515672_0530</name>
</gene>
<sequence>MTDRYEMLLCKDGLLEIRNPENEDRWITTDLPAEIRR</sequence>
<dbReference type="Proteomes" id="UP000198882">
    <property type="component" value="Unassembled WGS sequence"/>
</dbReference>
<protein>
    <submittedName>
        <fullName evidence="1">Uncharacterized protein</fullName>
    </submittedName>
</protein>
<keyword evidence="2" id="KW-1185">Reference proteome</keyword>
<evidence type="ECO:0000313" key="1">
    <source>
        <dbReference type="EMBL" id="SDJ42793.1"/>
    </source>
</evidence>
<name>A0A1G8TN05_9EURY</name>
<accession>A0A1G8TN05</accession>
<reference evidence="2" key="1">
    <citation type="submission" date="2016-10" db="EMBL/GenBank/DDBJ databases">
        <authorList>
            <person name="Varghese N."/>
            <person name="Submissions S."/>
        </authorList>
    </citation>
    <scope>NUCLEOTIDE SEQUENCE [LARGE SCALE GENOMIC DNA]</scope>
    <source>
        <strain evidence="2">B4,CECT 8067,JCM 17497</strain>
    </source>
</reference>
<evidence type="ECO:0000313" key="2">
    <source>
        <dbReference type="Proteomes" id="UP000198882"/>
    </source>
</evidence>
<dbReference type="AlphaFoldDB" id="A0A1G8TN05"/>
<dbReference type="EMBL" id="FNFE01000001">
    <property type="protein sequence ID" value="SDJ42793.1"/>
    <property type="molecule type" value="Genomic_DNA"/>
</dbReference>
<proteinExistence type="predicted"/>